<organism evidence="2 3">
    <name type="scientific">Mycolicibacterium chitae</name>
    <name type="common">Mycobacterium chitae</name>
    <dbReference type="NCBI Taxonomy" id="1792"/>
    <lineage>
        <taxon>Bacteria</taxon>
        <taxon>Bacillati</taxon>
        <taxon>Actinomycetota</taxon>
        <taxon>Actinomycetes</taxon>
        <taxon>Mycobacteriales</taxon>
        <taxon>Mycobacteriaceae</taxon>
        <taxon>Mycolicibacterium</taxon>
    </lineage>
</organism>
<feature type="region of interest" description="Disordered" evidence="1">
    <location>
        <begin position="1"/>
        <end position="47"/>
    </location>
</feature>
<dbReference type="EMBL" id="LR134355">
    <property type="protein sequence ID" value="VEG50291.1"/>
    <property type="molecule type" value="Genomic_DNA"/>
</dbReference>
<dbReference type="RefSeq" id="WP_163791895.1">
    <property type="nucleotide sequence ID" value="NZ_AP022604.1"/>
</dbReference>
<dbReference type="Proteomes" id="UP000282551">
    <property type="component" value="Chromosome"/>
</dbReference>
<evidence type="ECO:0000313" key="2">
    <source>
        <dbReference type="EMBL" id="VEG50291.1"/>
    </source>
</evidence>
<sequence>MPRGRGIYDDEGDDDKAQQRRVEQADKTPDEDLPDPESSGQVQEPPD</sequence>
<evidence type="ECO:0000313" key="3">
    <source>
        <dbReference type="Proteomes" id="UP000282551"/>
    </source>
</evidence>
<accession>A0A448ID19</accession>
<proteinExistence type="predicted"/>
<reference evidence="2 3" key="1">
    <citation type="submission" date="2018-12" db="EMBL/GenBank/DDBJ databases">
        <authorList>
            <consortium name="Pathogen Informatics"/>
        </authorList>
    </citation>
    <scope>NUCLEOTIDE SEQUENCE [LARGE SCALE GENOMIC DNA]</scope>
    <source>
        <strain evidence="2 3">NCTC10485</strain>
    </source>
</reference>
<feature type="compositionally biased region" description="Polar residues" evidence="1">
    <location>
        <begin position="38"/>
        <end position="47"/>
    </location>
</feature>
<name>A0A448ID19_MYCCI</name>
<protein>
    <submittedName>
        <fullName evidence="2">Uncharacterized protein</fullName>
    </submittedName>
</protein>
<evidence type="ECO:0000256" key="1">
    <source>
        <dbReference type="SAM" id="MobiDB-lite"/>
    </source>
</evidence>
<feature type="compositionally biased region" description="Basic and acidic residues" evidence="1">
    <location>
        <begin position="15"/>
        <end position="30"/>
    </location>
</feature>
<keyword evidence="3" id="KW-1185">Reference proteome</keyword>
<gene>
    <name evidence="2" type="ORF">NCTC10485_04609</name>
</gene>
<dbReference type="AlphaFoldDB" id="A0A448ID19"/>